<evidence type="ECO:0000313" key="2">
    <source>
        <dbReference type="Proteomes" id="UP000027222"/>
    </source>
</evidence>
<dbReference type="Proteomes" id="UP000027222">
    <property type="component" value="Unassembled WGS sequence"/>
</dbReference>
<evidence type="ECO:0000313" key="1">
    <source>
        <dbReference type="EMBL" id="KDR74230.1"/>
    </source>
</evidence>
<dbReference type="AlphaFoldDB" id="A0A067STF4"/>
<name>A0A067STF4_GALM3</name>
<accession>A0A067STF4</accession>
<protein>
    <submittedName>
        <fullName evidence="1">Uncharacterized protein</fullName>
    </submittedName>
</protein>
<sequence>MEKRQIPATRCNTCYTPPKDKPLDNCSNETEHKKACTNTHPDAQFVAKCFHRLPEDPGMTLSLEIALAEDCFSAFLAAPNCRQMWFDDRHWEEDKRANWIILREDADGHGYEDCHAVFMTFFFRDIPIHFMPVTLTHLILGVNFKLGSGNKAGAKKLRHHLGTNDKIGLRKLAIEYSKVLG</sequence>
<keyword evidence="2" id="KW-1185">Reference proteome</keyword>
<dbReference type="OrthoDB" id="2831360at2759"/>
<dbReference type="HOGENOM" id="CLU_1489116_0_0_1"/>
<organism evidence="1 2">
    <name type="scientific">Galerina marginata (strain CBS 339.88)</name>
    <dbReference type="NCBI Taxonomy" id="685588"/>
    <lineage>
        <taxon>Eukaryota</taxon>
        <taxon>Fungi</taxon>
        <taxon>Dikarya</taxon>
        <taxon>Basidiomycota</taxon>
        <taxon>Agaricomycotina</taxon>
        <taxon>Agaricomycetes</taxon>
        <taxon>Agaricomycetidae</taxon>
        <taxon>Agaricales</taxon>
        <taxon>Agaricineae</taxon>
        <taxon>Strophariaceae</taxon>
        <taxon>Galerina</taxon>
    </lineage>
</organism>
<gene>
    <name evidence="1" type="ORF">GALMADRAFT_269173</name>
</gene>
<dbReference type="STRING" id="685588.A0A067STF4"/>
<reference evidence="2" key="1">
    <citation type="journal article" date="2014" name="Proc. Natl. Acad. Sci. U.S.A.">
        <title>Extensive sampling of basidiomycete genomes demonstrates inadequacy of the white-rot/brown-rot paradigm for wood decay fungi.</title>
        <authorList>
            <person name="Riley R."/>
            <person name="Salamov A.A."/>
            <person name="Brown D.W."/>
            <person name="Nagy L.G."/>
            <person name="Floudas D."/>
            <person name="Held B.W."/>
            <person name="Levasseur A."/>
            <person name="Lombard V."/>
            <person name="Morin E."/>
            <person name="Otillar R."/>
            <person name="Lindquist E.A."/>
            <person name="Sun H."/>
            <person name="LaButti K.M."/>
            <person name="Schmutz J."/>
            <person name="Jabbour D."/>
            <person name="Luo H."/>
            <person name="Baker S.E."/>
            <person name="Pisabarro A.G."/>
            <person name="Walton J.D."/>
            <person name="Blanchette R.A."/>
            <person name="Henrissat B."/>
            <person name="Martin F."/>
            <person name="Cullen D."/>
            <person name="Hibbett D.S."/>
            <person name="Grigoriev I.V."/>
        </authorList>
    </citation>
    <scope>NUCLEOTIDE SEQUENCE [LARGE SCALE GENOMIC DNA]</scope>
    <source>
        <strain evidence="2">CBS 339.88</strain>
    </source>
</reference>
<dbReference type="EMBL" id="KL142383">
    <property type="protein sequence ID" value="KDR74230.1"/>
    <property type="molecule type" value="Genomic_DNA"/>
</dbReference>
<proteinExistence type="predicted"/>